<comment type="subunit">
    <text evidence="12">Heterodimer of a large membrane-associated beta subunit and a small pyruvoyl-containing alpha subunit.</text>
</comment>
<keyword evidence="6 12" id="KW-0472">Membrane</keyword>
<evidence type="ECO:0000256" key="11">
    <source>
        <dbReference type="ARBA" id="ARBA00023317"/>
    </source>
</evidence>
<keyword evidence="8 12" id="KW-0594">Phospholipid biosynthesis</keyword>
<evidence type="ECO:0000256" key="1">
    <source>
        <dbReference type="ARBA" id="ARBA00005189"/>
    </source>
</evidence>
<evidence type="ECO:0000256" key="3">
    <source>
        <dbReference type="ARBA" id="ARBA00022516"/>
    </source>
</evidence>
<dbReference type="RefSeq" id="WP_093228559.1">
    <property type="nucleotide sequence ID" value="NZ_FORR01000003.1"/>
</dbReference>
<dbReference type="STRING" id="46223.SAMN05421852_103187"/>
<organism evidence="13 14">
    <name type="scientific">Thermoflavimicrobium dichotomicum</name>
    <dbReference type="NCBI Taxonomy" id="46223"/>
    <lineage>
        <taxon>Bacteria</taxon>
        <taxon>Bacillati</taxon>
        <taxon>Bacillota</taxon>
        <taxon>Bacilli</taxon>
        <taxon>Bacillales</taxon>
        <taxon>Thermoactinomycetaceae</taxon>
        <taxon>Thermoflavimicrobium</taxon>
    </lineage>
</organism>
<reference evidence="13 14" key="1">
    <citation type="submission" date="2016-10" db="EMBL/GenBank/DDBJ databases">
        <authorList>
            <person name="de Groot N.N."/>
        </authorList>
    </citation>
    <scope>NUCLEOTIDE SEQUENCE [LARGE SCALE GENOMIC DNA]</scope>
    <source>
        <strain evidence="13 14">DSM 44778</strain>
    </source>
</reference>
<keyword evidence="10 12" id="KW-1208">Phospholipid metabolism</keyword>
<comment type="pathway">
    <text evidence="1">Lipid metabolism.</text>
</comment>
<dbReference type="InterPro" id="IPR033178">
    <property type="entry name" value="PSD_type1_pro"/>
</dbReference>
<dbReference type="EMBL" id="FORR01000003">
    <property type="protein sequence ID" value="SFJ00024.1"/>
    <property type="molecule type" value="Genomic_DNA"/>
</dbReference>
<dbReference type="PANTHER" id="PTHR10067">
    <property type="entry name" value="PHOSPHATIDYLSERINE DECARBOXYLASE"/>
    <property type="match status" value="1"/>
</dbReference>
<dbReference type="GO" id="GO:0004609">
    <property type="term" value="F:phosphatidylserine decarboxylase activity"/>
    <property type="evidence" value="ECO:0007669"/>
    <property type="project" value="UniProtKB-UniRule"/>
</dbReference>
<feature type="active site" description="Charge relay system; for autoendoproteolytic cleavage activity" evidence="12">
    <location>
        <position position="247"/>
    </location>
</feature>
<dbReference type="GO" id="GO:0005886">
    <property type="term" value="C:plasma membrane"/>
    <property type="evidence" value="ECO:0007669"/>
    <property type="project" value="UniProtKB-SubCell"/>
</dbReference>
<keyword evidence="7 12" id="KW-0865">Zymogen</keyword>
<evidence type="ECO:0000256" key="9">
    <source>
        <dbReference type="ARBA" id="ARBA00023239"/>
    </source>
</evidence>
<feature type="active site" description="Charge relay system; for autoendoproteolytic cleavage activity" evidence="12">
    <location>
        <position position="86"/>
    </location>
</feature>
<feature type="active site" description="Charge relay system; for autoendoproteolytic cleavage activity" evidence="12">
    <location>
        <position position="143"/>
    </location>
</feature>
<dbReference type="AlphaFoldDB" id="A0A1I3MSE5"/>
<keyword evidence="3 12" id="KW-0444">Lipid biosynthesis</keyword>
<comment type="pathway">
    <text evidence="12">Phospholipid metabolism; phosphatidylethanolamine biosynthesis; phosphatidylethanolamine from CDP-diacylglycerol: step 2/2.</text>
</comment>
<dbReference type="Pfam" id="PF02666">
    <property type="entry name" value="PS_Dcarbxylase"/>
    <property type="match status" value="1"/>
</dbReference>
<comment type="function">
    <text evidence="12">Catalyzes the formation of phosphatidylethanolamine (PtdEtn) from phosphatidylserine (PtdSer).</text>
</comment>
<accession>A0A1I3MSE5</accession>
<dbReference type="UniPathway" id="UPA00558">
    <property type="reaction ID" value="UER00616"/>
</dbReference>
<keyword evidence="2 12" id="KW-1003">Cell membrane</keyword>
<comment type="similarity">
    <text evidence="12">Belongs to the phosphatidylserine decarboxylase family. PSD-B subfamily. Prokaryotic type I sub-subfamily.</text>
</comment>
<evidence type="ECO:0000256" key="4">
    <source>
        <dbReference type="ARBA" id="ARBA00022793"/>
    </source>
</evidence>
<feature type="chain" id="PRO_5023240090" description="Phosphatidylserine decarboxylase alpha chain" evidence="12">
    <location>
        <begin position="247"/>
        <end position="285"/>
    </location>
</feature>
<evidence type="ECO:0000256" key="7">
    <source>
        <dbReference type="ARBA" id="ARBA00023145"/>
    </source>
</evidence>
<keyword evidence="11 12" id="KW-0670">Pyruvate</keyword>
<evidence type="ECO:0000313" key="14">
    <source>
        <dbReference type="Proteomes" id="UP000199545"/>
    </source>
</evidence>
<dbReference type="InterPro" id="IPR033177">
    <property type="entry name" value="PSD-B"/>
</dbReference>
<dbReference type="OrthoDB" id="9802030at2"/>
<dbReference type="EC" id="4.1.1.65" evidence="12"/>
<feature type="modified residue" description="Pyruvic acid (Ser); by autocatalysis" evidence="12">
    <location>
        <position position="247"/>
    </location>
</feature>
<evidence type="ECO:0000256" key="12">
    <source>
        <dbReference type="HAMAP-Rule" id="MF_00662"/>
    </source>
</evidence>
<dbReference type="InterPro" id="IPR003817">
    <property type="entry name" value="PS_Dcarbxylase"/>
</dbReference>
<comment type="cofactor">
    <cofactor evidence="12">
        <name>pyruvate</name>
        <dbReference type="ChEBI" id="CHEBI:15361"/>
    </cofactor>
    <text evidence="12">Binds 1 pyruvoyl group covalently per subunit.</text>
</comment>
<protein>
    <recommendedName>
        <fullName evidence="12">Phosphatidylserine decarboxylase proenzyme</fullName>
        <ecNumber evidence="12">4.1.1.65</ecNumber>
    </recommendedName>
    <component>
        <recommendedName>
            <fullName evidence="12">Phosphatidylserine decarboxylase alpha chain</fullName>
        </recommendedName>
    </component>
    <component>
        <recommendedName>
            <fullName evidence="12">Phosphatidylserine decarboxylase beta chain</fullName>
        </recommendedName>
    </component>
</protein>
<keyword evidence="9 12" id="KW-0456">Lyase</keyword>
<dbReference type="HAMAP" id="MF_00662">
    <property type="entry name" value="PS_decarb_PSD_B_type1"/>
    <property type="match status" value="1"/>
</dbReference>
<feature type="chain" id="PRO_5023240091" description="Phosphatidylserine decarboxylase beta chain" evidence="12">
    <location>
        <begin position="1"/>
        <end position="246"/>
    </location>
</feature>
<feature type="active site" description="Schiff-base intermediate with substrate; via pyruvic acid; for decarboxylase activity" evidence="12">
    <location>
        <position position="247"/>
    </location>
</feature>
<name>A0A1I3MSE5_9BACL</name>
<evidence type="ECO:0000256" key="6">
    <source>
        <dbReference type="ARBA" id="ARBA00023136"/>
    </source>
</evidence>
<dbReference type="PANTHER" id="PTHR10067:SF6">
    <property type="entry name" value="PHOSPHATIDYLSERINE DECARBOXYLASE PROENZYME, MITOCHONDRIAL"/>
    <property type="match status" value="1"/>
</dbReference>
<comment type="catalytic activity">
    <reaction evidence="12">
        <text>a 1,2-diacyl-sn-glycero-3-phospho-L-serine + H(+) = a 1,2-diacyl-sn-glycero-3-phosphoethanolamine + CO2</text>
        <dbReference type="Rhea" id="RHEA:20828"/>
        <dbReference type="ChEBI" id="CHEBI:15378"/>
        <dbReference type="ChEBI" id="CHEBI:16526"/>
        <dbReference type="ChEBI" id="CHEBI:57262"/>
        <dbReference type="ChEBI" id="CHEBI:64612"/>
        <dbReference type="EC" id="4.1.1.65"/>
    </reaction>
</comment>
<evidence type="ECO:0000256" key="2">
    <source>
        <dbReference type="ARBA" id="ARBA00022475"/>
    </source>
</evidence>
<dbReference type="GO" id="GO:0006646">
    <property type="term" value="P:phosphatidylethanolamine biosynthetic process"/>
    <property type="evidence" value="ECO:0007669"/>
    <property type="project" value="UniProtKB-UniRule"/>
</dbReference>
<keyword evidence="5 12" id="KW-0443">Lipid metabolism</keyword>
<evidence type="ECO:0000313" key="13">
    <source>
        <dbReference type="EMBL" id="SFJ00024.1"/>
    </source>
</evidence>
<comment type="subcellular location">
    <subcellularLocation>
        <location evidence="12">Cell membrane</location>
        <topology evidence="12">Peripheral membrane protein</topology>
    </subcellularLocation>
</comment>
<evidence type="ECO:0000256" key="8">
    <source>
        <dbReference type="ARBA" id="ARBA00023209"/>
    </source>
</evidence>
<evidence type="ECO:0000256" key="10">
    <source>
        <dbReference type="ARBA" id="ARBA00023264"/>
    </source>
</evidence>
<keyword evidence="14" id="KW-1185">Reference proteome</keyword>
<gene>
    <name evidence="12" type="primary">psd</name>
    <name evidence="13" type="ORF">SAMN05421852_103187</name>
</gene>
<evidence type="ECO:0000256" key="5">
    <source>
        <dbReference type="ARBA" id="ARBA00023098"/>
    </source>
</evidence>
<sequence length="285" mass="32846">MRETIFRLFWRGLPKKLLSQLVGSLARKPFSRRLIPLYIKHFQIDMTPVKKPIDQFENLLDFFVREYHPEARPIDQDPHLVVSPVDGKISQIGTIEQGTLLQAKGITYSLHQLLGENESYTKKFTGGKFVTIYLSPKDYHRIHMPVEGKIKELTYIPGHLYPVNEWGVKLIPGLFAINERLISYIKTDWGDIALIKVGATNVGSIKVTFDEQVVTNPRKKKTFEHKVYETPHSLLKGEELGRFEFGSTVILLFEPDSIEWEISPEPGTRVYMGQALARIQKRKEE</sequence>
<feature type="site" description="Cleavage (non-hydrolytic); by autocatalysis" evidence="12">
    <location>
        <begin position="246"/>
        <end position="247"/>
    </location>
</feature>
<dbReference type="NCBIfam" id="TIGR00163">
    <property type="entry name" value="PS_decarb"/>
    <property type="match status" value="1"/>
</dbReference>
<keyword evidence="4 12" id="KW-0210">Decarboxylase</keyword>
<comment type="PTM">
    <text evidence="12">Is synthesized initially as an inactive proenzyme. Formation of the active enzyme involves a self-maturation process in which the active site pyruvoyl group is generated from an internal serine residue via an autocatalytic post-translational modification. Two non-identical subunits are generated from the proenzyme in this reaction, and the pyruvate is formed at the N-terminus of the alpha chain, which is derived from the carboxyl end of the proenzyme. The autoendoproteolytic cleavage occurs by a canonical serine protease mechanism, in which the side chain hydroxyl group of the serine supplies its oxygen atom to form the C-terminus of the beta chain, while the remainder of the serine residue undergoes an oxidative deamination to produce ammonia and the pyruvoyl prosthetic group on the alpha chain. During this reaction, the Ser that is part of the protease active site of the proenzyme becomes the pyruvoyl prosthetic group, which constitutes an essential element of the active site of the mature decarboxylase.</text>
</comment>
<dbReference type="Proteomes" id="UP000199545">
    <property type="component" value="Unassembled WGS sequence"/>
</dbReference>
<proteinExistence type="inferred from homology"/>